<dbReference type="InterPro" id="IPR035897">
    <property type="entry name" value="Toll_tir_struct_dom_sf"/>
</dbReference>
<evidence type="ECO:0000256" key="1">
    <source>
        <dbReference type="SAM" id="MobiDB-lite"/>
    </source>
</evidence>
<keyword evidence="4" id="KW-1185">Reference proteome</keyword>
<sequence>MVGVPWEQEFYFFFSYARRDDREDAFVEQFYADLLTELRDRGAACEGQLSFRDSARIRLGADWEKAIGDAVGSCRSLVALCSPGYVNSAYCGKEWAVFQDRLRRYRIETDADAPALIPVRWLPIRGALPPEMSRYQYTDRGMDPKMREEYAERGLMHIMRTDPAGATYRAVVSAVADGVRRAAERYRLPPVRPDLKTVRSAFQGYEVGDPPERTTGRVRVFVAAGTASAPPAGRRDHQYYGRSPYDWTPYHPPIHPTAALRAQQVIGDSRCITHFDEVGHDLVSKLDEGVRNRETSVLLVDAWAARGEPYRAALSAFDRQNHPVTGVLVPRHDTDEESHADTLWHDLSQVFQRNWMRRNDAWDPLFRVQVDKRHFDDQLAVMVVVAQNRLAETAEPVLLPAGPAAPPLPSLAVPAQPPTGRDGPADPPGSPSSEGSDDDG</sequence>
<dbReference type="NCBIfam" id="TIGR04276">
    <property type="entry name" value="FxsC_Cterm"/>
    <property type="match status" value="1"/>
</dbReference>
<dbReference type="Pfam" id="PF13676">
    <property type="entry name" value="TIR_2"/>
    <property type="match status" value="1"/>
</dbReference>
<dbReference type="AlphaFoldDB" id="A0A917RM44"/>
<name>A0A917RM44_9ACTN</name>
<dbReference type="PROSITE" id="PS50104">
    <property type="entry name" value="TIR"/>
    <property type="match status" value="1"/>
</dbReference>
<gene>
    <name evidence="3" type="ORF">GCM10010094_88660</name>
</gene>
<organism evidence="3 4">
    <name type="scientific">Streptomyces flaveus</name>
    <dbReference type="NCBI Taxonomy" id="66370"/>
    <lineage>
        <taxon>Bacteria</taxon>
        <taxon>Bacillati</taxon>
        <taxon>Actinomycetota</taxon>
        <taxon>Actinomycetes</taxon>
        <taxon>Kitasatosporales</taxon>
        <taxon>Streptomycetaceae</taxon>
        <taxon>Streptomyces</taxon>
        <taxon>Streptomyces aurantiacus group</taxon>
    </lineage>
</organism>
<evidence type="ECO:0000313" key="3">
    <source>
        <dbReference type="EMBL" id="GGL14082.1"/>
    </source>
</evidence>
<dbReference type="GO" id="GO:0007165">
    <property type="term" value="P:signal transduction"/>
    <property type="evidence" value="ECO:0007669"/>
    <property type="project" value="InterPro"/>
</dbReference>
<reference evidence="3" key="1">
    <citation type="journal article" date="2014" name="Int. J. Syst. Evol. Microbiol.">
        <title>Complete genome sequence of Corynebacterium casei LMG S-19264T (=DSM 44701T), isolated from a smear-ripened cheese.</title>
        <authorList>
            <consortium name="US DOE Joint Genome Institute (JGI-PGF)"/>
            <person name="Walter F."/>
            <person name="Albersmeier A."/>
            <person name="Kalinowski J."/>
            <person name="Ruckert C."/>
        </authorList>
    </citation>
    <scope>NUCLEOTIDE SEQUENCE</scope>
    <source>
        <strain evidence="3">JCM 3035</strain>
    </source>
</reference>
<evidence type="ECO:0000313" key="4">
    <source>
        <dbReference type="Proteomes" id="UP000637788"/>
    </source>
</evidence>
<proteinExistence type="predicted"/>
<protein>
    <recommendedName>
        <fullName evidence="2">TIR domain-containing protein</fullName>
    </recommendedName>
</protein>
<accession>A0A917RM44</accession>
<dbReference type="EMBL" id="BMPQ01000048">
    <property type="protein sequence ID" value="GGL14082.1"/>
    <property type="molecule type" value="Genomic_DNA"/>
</dbReference>
<reference evidence="3" key="2">
    <citation type="submission" date="2020-09" db="EMBL/GenBank/DDBJ databases">
        <authorList>
            <person name="Sun Q."/>
            <person name="Ohkuma M."/>
        </authorList>
    </citation>
    <scope>NUCLEOTIDE SEQUENCE</scope>
    <source>
        <strain evidence="3">JCM 3035</strain>
    </source>
</reference>
<dbReference type="InterPro" id="IPR000157">
    <property type="entry name" value="TIR_dom"/>
</dbReference>
<dbReference type="SUPFAM" id="SSF52200">
    <property type="entry name" value="Toll/Interleukin receptor TIR domain"/>
    <property type="match status" value="1"/>
</dbReference>
<dbReference type="InterPro" id="IPR047603">
    <property type="entry name" value="FxsC_N"/>
</dbReference>
<feature type="region of interest" description="Disordered" evidence="1">
    <location>
        <begin position="400"/>
        <end position="440"/>
    </location>
</feature>
<comment type="caution">
    <text evidence="3">The sequence shown here is derived from an EMBL/GenBank/DDBJ whole genome shotgun (WGS) entry which is preliminary data.</text>
</comment>
<dbReference type="InterPro" id="IPR026367">
    <property type="entry name" value="FxsC_C"/>
</dbReference>
<evidence type="ECO:0000259" key="2">
    <source>
        <dbReference type="PROSITE" id="PS50104"/>
    </source>
</evidence>
<dbReference type="Proteomes" id="UP000637788">
    <property type="component" value="Unassembled WGS sequence"/>
</dbReference>
<dbReference type="Gene3D" id="3.40.50.10140">
    <property type="entry name" value="Toll/interleukin-1 receptor homology (TIR) domain"/>
    <property type="match status" value="1"/>
</dbReference>
<dbReference type="NCBIfam" id="NF040588">
    <property type="entry name" value="FxsC_Nterm"/>
    <property type="match status" value="1"/>
</dbReference>
<feature type="domain" description="TIR" evidence="2">
    <location>
        <begin position="8"/>
        <end position="158"/>
    </location>
</feature>